<feature type="domain" description="HTH lysR-type" evidence="5">
    <location>
        <begin position="1"/>
        <end position="58"/>
    </location>
</feature>
<protein>
    <submittedName>
        <fullName evidence="6">DNA-binding transcriptional regulator, LysR family</fullName>
    </submittedName>
</protein>
<reference evidence="6 7" key="1">
    <citation type="submission" date="2016-10" db="EMBL/GenBank/DDBJ databases">
        <authorList>
            <person name="de Groot N.N."/>
        </authorList>
    </citation>
    <scope>NUCLEOTIDE SEQUENCE [LARGE SCALE GENOMIC DNA]</scope>
    <source>
        <strain evidence="6 7">DSM 15230</strain>
    </source>
</reference>
<dbReference type="FunFam" id="1.10.10.10:FF:000001">
    <property type="entry name" value="LysR family transcriptional regulator"/>
    <property type="match status" value="1"/>
</dbReference>
<proteinExistence type="inferred from homology"/>
<dbReference type="Proteomes" id="UP000199689">
    <property type="component" value="Unassembled WGS sequence"/>
</dbReference>
<keyword evidence="7" id="KW-1185">Reference proteome</keyword>
<dbReference type="InterPro" id="IPR036390">
    <property type="entry name" value="WH_DNA-bd_sf"/>
</dbReference>
<evidence type="ECO:0000313" key="6">
    <source>
        <dbReference type="EMBL" id="SDA47053.1"/>
    </source>
</evidence>
<dbReference type="PANTHER" id="PTHR30346:SF0">
    <property type="entry name" value="HCA OPERON TRANSCRIPTIONAL ACTIVATOR HCAR"/>
    <property type="match status" value="1"/>
</dbReference>
<comment type="similarity">
    <text evidence="1">Belongs to the LysR transcriptional regulatory family.</text>
</comment>
<dbReference type="SUPFAM" id="SSF46785">
    <property type="entry name" value="Winged helix' DNA-binding domain"/>
    <property type="match status" value="1"/>
</dbReference>
<sequence>MDLRQLSYFVTIVEEGTITGAARKLHISQPPLSHQMHLLEKELDAVLFIRGARQIKLTEPGIALYRYAMEMLELEQVAKDEITSLTSGARGSIRLGLVSSSASPGLYRSLARFHKTFPDVSFKVYEGNTFELLDMLEKGKIEVAILRTPFSGDGLDISPIQHDHMVAAGTSEFFNTESSLTVRDLTHHPLILYRRWSKTILNTFNREMLTPSIFCIADDARTCLQLAQVGMGIALVPCSIVSWGHGLTIRQLDELSWESRLVVVKRKSAPVSHKVEVFYNLLAKNKDR</sequence>
<dbReference type="InterPro" id="IPR005119">
    <property type="entry name" value="LysR_subst-bd"/>
</dbReference>
<dbReference type="GO" id="GO:0003677">
    <property type="term" value="F:DNA binding"/>
    <property type="evidence" value="ECO:0007669"/>
    <property type="project" value="UniProtKB-KW"/>
</dbReference>
<dbReference type="PROSITE" id="PS50931">
    <property type="entry name" value="HTH_LYSR"/>
    <property type="match status" value="1"/>
</dbReference>
<dbReference type="GeneID" id="87755766"/>
<dbReference type="Pfam" id="PF00126">
    <property type="entry name" value="HTH_1"/>
    <property type="match status" value="1"/>
</dbReference>
<dbReference type="RefSeq" id="WP_091363974.1">
    <property type="nucleotide sequence ID" value="NZ_FMXA01000008.1"/>
</dbReference>
<evidence type="ECO:0000259" key="5">
    <source>
        <dbReference type="PROSITE" id="PS50931"/>
    </source>
</evidence>
<dbReference type="SUPFAM" id="SSF53850">
    <property type="entry name" value="Periplasmic binding protein-like II"/>
    <property type="match status" value="1"/>
</dbReference>
<keyword evidence="4" id="KW-0804">Transcription</keyword>
<dbReference type="InterPro" id="IPR036388">
    <property type="entry name" value="WH-like_DNA-bd_sf"/>
</dbReference>
<evidence type="ECO:0000256" key="2">
    <source>
        <dbReference type="ARBA" id="ARBA00023015"/>
    </source>
</evidence>
<dbReference type="GO" id="GO:0003700">
    <property type="term" value="F:DNA-binding transcription factor activity"/>
    <property type="evidence" value="ECO:0007669"/>
    <property type="project" value="InterPro"/>
</dbReference>
<dbReference type="AlphaFoldDB" id="A0A1G5VME8"/>
<gene>
    <name evidence="6" type="ORF">SAMN02910343_00733</name>
</gene>
<dbReference type="PANTHER" id="PTHR30346">
    <property type="entry name" value="TRANSCRIPTIONAL DUAL REGULATOR HCAR-RELATED"/>
    <property type="match status" value="1"/>
</dbReference>
<dbReference type="PRINTS" id="PR00039">
    <property type="entry name" value="HTHLYSR"/>
</dbReference>
<keyword evidence="3 6" id="KW-0238">DNA-binding</keyword>
<keyword evidence="2" id="KW-0805">Transcription regulation</keyword>
<name>A0A1G5VME8_9FIRM</name>
<evidence type="ECO:0000256" key="4">
    <source>
        <dbReference type="ARBA" id="ARBA00023163"/>
    </source>
</evidence>
<dbReference type="Pfam" id="PF03466">
    <property type="entry name" value="LysR_substrate"/>
    <property type="match status" value="1"/>
</dbReference>
<evidence type="ECO:0000256" key="3">
    <source>
        <dbReference type="ARBA" id="ARBA00023125"/>
    </source>
</evidence>
<dbReference type="STRING" id="209880.SAMN02910343_00733"/>
<evidence type="ECO:0000313" key="7">
    <source>
        <dbReference type="Proteomes" id="UP000199689"/>
    </source>
</evidence>
<dbReference type="CDD" id="cd05466">
    <property type="entry name" value="PBP2_LTTR_substrate"/>
    <property type="match status" value="1"/>
</dbReference>
<dbReference type="OrthoDB" id="9803714at2"/>
<evidence type="ECO:0000256" key="1">
    <source>
        <dbReference type="ARBA" id="ARBA00009437"/>
    </source>
</evidence>
<accession>A0A1G5VME8</accession>
<dbReference type="EMBL" id="FMXA01000008">
    <property type="protein sequence ID" value="SDA47053.1"/>
    <property type="molecule type" value="Genomic_DNA"/>
</dbReference>
<dbReference type="Gene3D" id="1.10.10.10">
    <property type="entry name" value="Winged helix-like DNA-binding domain superfamily/Winged helix DNA-binding domain"/>
    <property type="match status" value="1"/>
</dbReference>
<organism evidence="6 7">
    <name type="scientific">Allisonella histaminiformans</name>
    <dbReference type="NCBI Taxonomy" id="209880"/>
    <lineage>
        <taxon>Bacteria</taxon>
        <taxon>Bacillati</taxon>
        <taxon>Bacillota</taxon>
        <taxon>Negativicutes</taxon>
        <taxon>Veillonellales</taxon>
        <taxon>Veillonellaceae</taxon>
        <taxon>Allisonella</taxon>
    </lineage>
</organism>
<dbReference type="InterPro" id="IPR000847">
    <property type="entry name" value="LysR_HTH_N"/>
</dbReference>
<dbReference type="Gene3D" id="3.40.190.290">
    <property type="match status" value="1"/>
</dbReference>
<dbReference type="GO" id="GO:0032993">
    <property type="term" value="C:protein-DNA complex"/>
    <property type="evidence" value="ECO:0007669"/>
    <property type="project" value="TreeGrafter"/>
</dbReference>